<dbReference type="EMBL" id="CP002504">
    <property type="protein sequence ID" value="AET41505.1"/>
    <property type="molecule type" value="Genomic_DNA"/>
</dbReference>
<dbReference type="Gene3D" id="3.30.2350.10">
    <property type="entry name" value="Pseudouridine synthase"/>
    <property type="match status" value="1"/>
</dbReference>
<dbReference type="NCBIfam" id="TIGR00005">
    <property type="entry name" value="rluA_subfam"/>
    <property type="match status" value="1"/>
</dbReference>
<dbReference type="GO" id="GO:0009982">
    <property type="term" value="F:pseudouridine synthase activity"/>
    <property type="evidence" value="ECO:0007669"/>
    <property type="project" value="EnsemblFungi"/>
</dbReference>
<evidence type="ECO:0000259" key="3">
    <source>
        <dbReference type="Pfam" id="PF00849"/>
    </source>
</evidence>
<evidence type="ECO:0000313" key="5">
    <source>
        <dbReference type="Proteomes" id="UP000006790"/>
    </source>
</evidence>
<dbReference type="InterPro" id="IPR050188">
    <property type="entry name" value="RluA_PseudoU_synthase"/>
</dbReference>
<dbReference type="GO" id="GO:0000455">
    <property type="term" value="P:enzyme-directed rRNA pseudouridine synthesis"/>
    <property type="evidence" value="ECO:0007669"/>
    <property type="project" value="TreeGrafter"/>
</dbReference>
<proteinExistence type="inferred from homology"/>
<dbReference type="Proteomes" id="UP000006790">
    <property type="component" value="Chromosome 8"/>
</dbReference>
<dbReference type="eggNOG" id="KOG1919">
    <property type="taxonomic scope" value="Eukaryota"/>
</dbReference>
<keyword evidence="2" id="KW-0413">Isomerase</keyword>
<evidence type="ECO:0000313" key="4">
    <source>
        <dbReference type="EMBL" id="AET41505.1"/>
    </source>
</evidence>
<dbReference type="OrthoDB" id="424794at2759"/>
<comment type="catalytic activity">
    <reaction evidence="2">
        <text>a uridine in RNA = a pseudouridine in RNA</text>
        <dbReference type="Rhea" id="RHEA:48348"/>
        <dbReference type="Rhea" id="RHEA-COMP:12068"/>
        <dbReference type="Rhea" id="RHEA-COMP:12069"/>
        <dbReference type="ChEBI" id="CHEBI:65314"/>
        <dbReference type="ChEBI" id="CHEBI:65315"/>
    </reaction>
</comment>
<name>G8JXD1_ERECY</name>
<accession>G8JXD1</accession>
<dbReference type="HOGENOM" id="CLU_016902_12_1_1"/>
<dbReference type="EC" id="5.4.99.-" evidence="2"/>
<dbReference type="SUPFAM" id="SSF55120">
    <property type="entry name" value="Pseudouridine synthase"/>
    <property type="match status" value="1"/>
</dbReference>
<comment type="similarity">
    <text evidence="2">Belongs to the pseudouridine synthase RluA family.</text>
</comment>
<feature type="active site" evidence="1">
    <location>
        <position position="157"/>
    </location>
</feature>
<protein>
    <recommendedName>
        <fullName evidence="2">Pseudouridine synthase</fullName>
        <ecNumber evidence="2">5.4.99.-</ecNumber>
    </recommendedName>
</protein>
<gene>
    <name evidence="4" type="ordered locus">Ecym_8220</name>
</gene>
<dbReference type="CDD" id="cd02557">
    <property type="entry name" value="PseudoU_synth_ScRIB2"/>
    <property type="match status" value="1"/>
</dbReference>
<evidence type="ECO:0000256" key="2">
    <source>
        <dbReference type="RuleBase" id="RU362028"/>
    </source>
</evidence>
<evidence type="ECO:0000256" key="1">
    <source>
        <dbReference type="PIRSR" id="PIRSR606225-1"/>
    </source>
</evidence>
<dbReference type="GO" id="GO:0031119">
    <property type="term" value="P:tRNA pseudouridine synthesis"/>
    <property type="evidence" value="ECO:0007669"/>
    <property type="project" value="EnsemblFungi"/>
</dbReference>
<dbReference type="PROSITE" id="PS01129">
    <property type="entry name" value="PSI_RLU"/>
    <property type="match status" value="1"/>
</dbReference>
<dbReference type="AlphaFoldDB" id="G8JXD1"/>
<dbReference type="PANTHER" id="PTHR21600">
    <property type="entry name" value="MITOCHONDRIAL RNA PSEUDOURIDINE SYNTHASE"/>
    <property type="match status" value="1"/>
</dbReference>
<dbReference type="RefSeq" id="XP_003648322.1">
    <property type="nucleotide sequence ID" value="XM_003648274.1"/>
</dbReference>
<dbReference type="InterPro" id="IPR020103">
    <property type="entry name" value="PsdUridine_synth_cat_dom_sf"/>
</dbReference>
<sequence>MEYHVQNGLRKIKPYWHTRSSFVKGRWFNKTLAQVLVEEFHFTNDEVQSRIKKGLYGLIRDNTSLDCNSELIRNKDVFTSKQHNHEPPVLQWRLNADDSVTKNVMGIPIVYEDDSILVINKPCGIPIHPIAYYYKNTLTEMLKDNLNYPVFPCHRLDKITSGILIFAKNQDTASVLQAQIRERTMKKLYLARVEGEFSKNGACSKYPIYTFEPKKTLAGAFSQVKDSETEFLRIDYNESLNQSLVLCKPFSGRTHQIRIHLARLGHPIVNDPFYNVSNSKYPKRTKFMLTVNDWSKIPVKELEVLFEEFLEEIDSVWKGLNPNKETCNECGEELPVDPPTHQLSLYLHALSYNWHGGSFKTDYPEWSEIFDTKTLNQEI</sequence>
<organism evidence="4 5">
    <name type="scientific">Eremothecium cymbalariae (strain CBS 270.75 / DBVPG 7215 / KCTC 17166 / NRRL Y-17582)</name>
    <name type="common">Yeast</name>
    <dbReference type="NCBI Taxonomy" id="931890"/>
    <lineage>
        <taxon>Eukaryota</taxon>
        <taxon>Fungi</taxon>
        <taxon>Dikarya</taxon>
        <taxon>Ascomycota</taxon>
        <taxon>Saccharomycotina</taxon>
        <taxon>Saccharomycetes</taxon>
        <taxon>Saccharomycetales</taxon>
        <taxon>Saccharomycetaceae</taxon>
        <taxon>Eremothecium</taxon>
    </lineage>
</organism>
<dbReference type="STRING" id="931890.G8JXD1"/>
<feature type="domain" description="Pseudouridine synthase RsuA/RluA-like" evidence="3">
    <location>
        <begin position="116"/>
        <end position="262"/>
    </location>
</feature>
<dbReference type="GO" id="GO:0005739">
    <property type="term" value="C:mitochondrion"/>
    <property type="evidence" value="ECO:0007669"/>
    <property type="project" value="EnsemblFungi"/>
</dbReference>
<dbReference type="GO" id="GO:0003723">
    <property type="term" value="F:RNA binding"/>
    <property type="evidence" value="ECO:0007669"/>
    <property type="project" value="InterPro"/>
</dbReference>
<dbReference type="OMA" id="THKHEPP"/>
<dbReference type="InParanoid" id="G8JXD1"/>
<dbReference type="PANTHER" id="PTHR21600:SF42">
    <property type="entry name" value="TRNA PSEUDOURIDINE(31) SYNTHASE"/>
    <property type="match status" value="1"/>
</dbReference>
<comment type="function">
    <text evidence="2">Responsible for synthesis of pseudouridine from uracil.</text>
</comment>
<reference evidence="5" key="1">
    <citation type="journal article" date="2012" name="G3 (Bethesda)">
        <title>Pichia sorbitophila, an interspecies yeast hybrid reveals early steps of genome resolution following polyploidization.</title>
        <authorList>
            <person name="Leh Louis V."/>
            <person name="Despons L."/>
            <person name="Friedrich A."/>
            <person name="Martin T."/>
            <person name="Durrens P."/>
            <person name="Casaregola S."/>
            <person name="Neuveglise C."/>
            <person name="Fairhead C."/>
            <person name="Marck C."/>
            <person name="Cruz J.A."/>
            <person name="Straub M.L."/>
            <person name="Kugler V."/>
            <person name="Sacerdot C."/>
            <person name="Uzunov Z."/>
            <person name="Thierry A."/>
            <person name="Weiss S."/>
            <person name="Bleykasten C."/>
            <person name="De Montigny J."/>
            <person name="Jacques N."/>
            <person name="Jung P."/>
            <person name="Lemaire M."/>
            <person name="Mallet S."/>
            <person name="Morel G."/>
            <person name="Richard G.F."/>
            <person name="Sarkar A."/>
            <person name="Savel G."/>
            <person name="Schacherer J."/>
            <person name="Seret M.L."/>
            <person name="Talla E."/>
            <person name="Samson G."/>
            <person name="Jubin C."/>
            <person name="Poulain J."/>
            <person name="Vacherie B."/>
            <person name="Barbe V."/>
            <person name="Pelletier E."/>
            <person name="Sherman D.J."/>
            <person name="Westhof E."/>
            <person name="Weissenbach J."/>
            <person name="Baret P.V."/>
            <person name="Wincker P."/>
            <person name="Gaillardin C."/>
            <person name="Dujon B."/>
            <person name="Souciet J.L."/>
        </authorList>
    </citation>
    <scope>NUCLEOTIDE SEQUENCE [LARGE SCALE GENOMIC DNA]</scope>
    <source>
        <strain evidence="5">CBS 270.75 / DBVPG 7215 / KCTC 17166 / NRRL Y-17582</strain>
    </source>
</reference>
<dbReference type="GeneID" id="11469927"/>
<dbReference type="InterPro" id="IPR006225">
    <property type="entry name" value="PsdUridine_synth_RluC/D"/>
</dbReference>
<dbReference type="InterPro" id="IPR006224">
    <property type="entry name" value="PsdUridine_synth_RluA-like_CS"/>
</dbReference>
<keyword evidence="5" id="KW-1185">Reference proteome</keyword>
<dbReference type="FunCoup" id="G8JXD1">
    <property type="interactions" value="114"/>
</dbReference>
<dbReference type="KEGG" id="erc:Ecym_8220"/>
<dbReference type="InterPro" id="IPR006145">
    <property type="entry name" value="PsdUridine_synth_RsuA/RluA"/>
</dbReference>
<dbReference type="Pfam" id="PF00849">
    <property type="entry name" value="PseudoU_synth_2"/>
    <property type="match status" value="1"/>
</dbReference>